<dbReference type="InterPro" id="IPR050114">
    <property type="entry name" value="UPF0173_UPF0282_UlaG_hydrolase"/>
</dbReference>
<name>A0A1K1MQA8_9FLAO</name>
<organism evidence="3 4">
    <name type="scientific">Sinomicrobium oceani</name>
    <dbReference type="NCBI Taxonomy" id="1150368"/>
    <lineage>
        <taxon>Bacteria</taxon>
        <taxon>Pseudomonadati</taxon>
        <taxon>Bacteroidota</taxon>
        <taxon>Flavobacteriia</taxon>
        <taxon>Flavobacteriales</taxon>
        <taxon>Flavobacteriaceae</taxon>
        <taxon>Sinomicrobium</taxon>
    </lineage>
</organism>
<proteinExistence type="predicted"/>
<dbReference type="InterPro" id="IPR001279">
    <property type="entry name" value="Metallo-B-lactamas"/>
</dbReference>
<evidence type="ECO:0000259" key="2">
    <source>
        <dbReference type="Pfam" id="PF12706"/>
    </source>
</evidence>
<dbReference type="AlphaFoldDB" id="A0A1K1MQA8"/>
<dbReference type="InterPro" id="IPR036866">
    <property type="entry name" value="RibonucZ/Hydroxyglut_hydro"/>
</dbReference>
<feature type="domain" description="Metallo-beta-lactamase" evidence="2">
    <location>
        <begin position="2"/>
        <end position="150"/>
    </location>
</feature>
<accession>A0A1K1MQA8</accession>
<reference evidence="3 4" key="1">
    <citation type="submission" date="2016-11" db="EMBL/GenBank/DDBJ databases">
        <authorList>
            <person name="Jaros S."/>
            <person name="Januszkiewicz K."/>
            <person name="Wedrychowicz H."/>
        </authorList>
    </citation>
    <scope>NUCLEOTIDE SEQUENCE [LARGE SCALE GENOMIC DNA]</scope>
    <source>
        <strain evidence="3 4">CGMCC 1.12145</strain>
    </source>
</reference>
<dbReference type="EMBL" id="FPJE01000003">
    <property type="protein sequence ID" value="SFW24126.1"/>
    <property type="molecule type" value="Genomic_DNA"/>
</dbReference>
<dbReference type="STRING" id="1150368.SAMN02927921_00639"/>
<dbReference type="PANTHER" id="PTHR43546:SF9">
    <property type="entry name" value="L-ASCORBATE-6-PHOSPHATE LACTONASE ULAG-RELATED"/>
    <property type="match status" value="1"/>
</dbReference>
<dbReference type="PANTHER" id="PTHR43546">
    <property type="entry name" value="UPF0173 METAL-DEPENDENT HYDROLASE MJ1163-RELATED"/>
    <property type="match status" value="1"/>
</dbReference>
<sequence length="189" mass="20586">MIITHLHPDHWDADAIALLDKNLPVICPAHIAATVTAYGFTNVRAIDSSLNFKGVQLSLTPGKHGTGEIGEKMGMVNGFVLSSGSESIYVAGDTIWCDDVRATIEKYRPQYIAVAGGAATFDTGDPVTMTTGHIGMLCTAFPEIHVLVTHLEAISTCTENRKCIRRKIAGRNFYDRCHIPEDGETLYLH</sequence>
<protein>
    <submittedName>
        <fullName evidence="3">Beta-lactamase superfamily domain-containing protein</fullName>
    </submittedName>
</protein>
<dbReference type="SUPFAM" id="SSF56281">
    <property type="entry name" value="Metallo-hydrolase/oxidoreductase"/>
    <property type="match status" value="1"/>
</dbReference>
<dbReference type="RefSeq" id="WP_175545739.1">
    <property type="nucleotide sequence ID" value="NZ_FPJE01000003.1"/>
</dbReference>
<dbReference type="GO" id="GO:0016787">
    <property type="term" value="F:hydrolase activity"/>
    <property type="evidence" value="ECO:0007669"/>
    <property type="project" value="UniProtKB-KW"/>
</dbReference>
<keyword evidence="1" id="KW-0378">Hydrolase</keyword>
<evidence type="ECO:0000313" key="4">
    <source>
        <dbReference type="Proteomes" id="UP000182248"/>
    </source>
</evidence>
<dbReference type="Gene3D" id="3.60.15.10">
    <property type="entry name" value="Ribonuclease Z/Hydroxyacylglutathione hydrolase-like"/>
    <property type="match status" value="1"/>
</dbReference>
<dbReference type="Pfam" id="PF12706">
    <property type="entry name" value="Lactamase_B_2"/>
    <property type="match status" value="1"/>
</dbReference>
<evidence type="ECO:0000313" key="3">
    <source>
        <dbReference type="EMBL" id="SFW24126.1"/>
    </source>
</evidence>
<gene>
    <name evidence="3" type="ORF">SAMN02927921_00639</name>
</gene>
<keyword evidence="4" id="KW-1185">Reference proteome</keyword>
<dbReference type="Proteomes" id="UP000182248">
    <property type="component" value="Unassembled WGS sequence"/>
</dbReference>
<evidence type="ECO:0000256" key="1">
    <source>
        <dbReference type="ARBA" id="ARBA00022801"/>
    </source>
</evidence>